<keyword evidence="1" id="KW-0863">Zinc-finger</keyword>
<gene>
    <name evidence="6" type="primary">25488200</name>
    <name evidence="4" type="ordered locus">MTR_2g437720</name>
    <name evidence="5" type="ORF">MtrunA17_Chr2g0296581</name>
</gene>
<dbReference type="HOGENOM" id="CLU_013010_0_0_1"/>
<dbReference type="OrthoDB" id="6078042at2759"/>
<keyword evidence="5" id="KW-0436">Ligase</keyword>
<feature type="compositionally biased region" description="Low complexity" evidence="2">
    <location>
        <begin position="770"/>
        <end position="782"/>
    </location>
</feature>
<feature type="region of interest" description="Disordered" evidence="2">
    <location>
        <begin position="59"/>
        <end position="86"/>
    </location>
</feature>
<protein>
    <submittedName>
        <fullName evidence="5">Putative aminoacyltransferase, E1 ubiquitin-activating enzyme</fullName>
        <ecNumber evidence="5">2.3.2.-</ecNumber>
        <ecNumber evidence="5">6.2.1.45</ecNumber>
    </submittedName>
    <submittedName>
        <fullName evidence="4">Zinc finger, C3HC4 type (RING finger) protein</fullName>
    </submittedName>
</protein>
<dbReference type="GO" id="GO:0016746">
    <property type="term" value="F:acyltransferase activity"/>
    <property type="evidence" value="ECO:0007669"/>
    <property type="project" value="UniProtKB-KW"/>
</dbReference>
<evidence type="ECO:0000313" key="4">
    <source>
        <dbReference type="EMBL" id="KEH37335.1"/>
    </source>
</evidence>
<evidence type="ECO:0000259" key="3">
    <source>
        <dbReference type="PROSITE" id="PS50089"/>
    </source>
</evidence>
<keyword evidence="5" id="KW-0808">Transferase</keyword>
<reference evidence="6" key="3">
    <citation type="submission" date="2015-04" db="UniProtKB">
        <authorList>
            <consortium name="EnsemblPlants"/>
        </authorList>
    </citation>
    <scope>IDENTIFICATION</scope>
    <source>
        <strain evidence="6">cv. Jemalong A17</strain>
    </source>
</reference>
<dbReference type="InterPro" id="IPR013083">
    <property type="entry name" value="Znf_RING/FYVE/PHD"/>
</dbReference>
<dbReference type="Proteomes" id="UP000002051">
    <property type="component" value="Chromosome 2"/>
</dbReference>
<dbReference type="CDD" id="cd16647">
    <property type="entry name" value="mRING-HC-C3HC5_NEU1"/>
    <property type="match status" value="1"/>
</dbReference>
<dbReference type="Pfam" id="PF13920">
    <property type="entry name" value="zf-C3HC4_3"/>
    <property type="match status" value="1"/>
</dbReference>
<dbReference type="PANTHER" id="PTHR47820:SF3">
    <property type="entry name" value="OS07G0499800 PROTEIN"/>
    <property type="match status" value="1"/>
</dbReference>
<dbReference type="AlphaFoldDB" id="A0A072VGS4"/>
<feature type="region of interest" description="Disordered" evidence="2">
    <location>
        <begin position="686"/>
        <end position="733"/>
    </location>
</feature>
<evidence type="ECO:0000313" key="6">
    <source>
        <dbReference type="EnsemblPlants" id="KEH37335"/>
    </source>
</evidence>
<keyword evidence="1" id="KW-0862">Zinc</keyword>
<dbReference type="InterPro" id="IPR001841">
    <property type="entry name" value="Znf_RING"/>
</dbReference>
<evidence type="ECO:0000313" key="7">
    <source>
        <dbReference type="Proteomes" id="UP000002051"/>
    </source>
</evidence>
<feature type="compositionally biased region" description="Low complexity" evidence="2">
    <location>
        <begin position="273"/>
        <end position="287"/>
    </location>
</feature>
<evidence type="ECO:0000313" key="8">
    <source>
        <dbReference type="Proteomes" id="UP000265566"/>
    </source>
</evidence>
<dbReference type="EnsemblPlants" id="KEH37335">
    <property type="protein sequence ID" value="KEH37335"/>
    <property type="gene ID" value="MTR_2g437720"/>
</dbReference>
<keyword evidence="1" id="KW-0479">Metal-binding</keyword>
<dbReference type="Gramene" id="rna9060">
    <property type="protein sequence ID" value="RHN73263.1"/>
    <property type="gene ID" value="gene9060"/>
</dbReference>
<dbReference type="SUPFAM" id="SSF57850">
    <property type="entry name" value="RING/U-box"/>
    <property type="match status" value="1"/>
</dbReference>
<keyword evidence="7" id="KW-1185">Reference proteome</keyword>
<dbReference type="Proteomes" id="UP000265566">
    <property type="component" value="Chromosome 2"/>
</dbReference>
<accession>A0A072VGS4</accession>
<feature type="compositionally biased region" description="Low complexity" evidence="2">
    <location>
        <begin position="327"/>
        <end position="337"/>
    </location>
</feature>
<feature type="compositionally biased region" description="Acidic residues" evidence="2">
    <location>
        <begin position="702"/>
        <end position="716"/>
    </location>
</feature>
<reference evidence="5" key="5">
    <citation type="journal article" date="2018" name="Nat. Plants">
        <title>Whole-genome landscape of Medicago truncatula symbiotic genes.</title>
        <authorList>
            <person name="Pecrix Y."/>
            <person name="Gamas P."/>
            <person name="Carrere S."/>
        </authorList>
    </citation>
    <scope>NUCLEOTIDE SEQUENCE</scope>
    <source>
        <tissue evidence="5">Leaves</tissue>
    </source>
</reference>
<feature type="region of interest" description="Disordered" evidence="2">
    <location>
        <begin position="521"/>
        <end position="541"/>
    </location>
</feature>
<name>A0A072VGS4_MEDTR</name>
<feature type="domain" description="RING-type" evidence="3">
    <location>
        <begin position="863"/>
        <end position="902"/>
    </location>
</feature>
<feature type="compositionally biased region" description="Basic and acidic residues" evidence="2">
    <location>
        <begin position="304"/>
        <end position="322"/>
    </location>
</feature>
<dbReference type="EC" id="6.2.1.45" evidence="5"/>
<dbReference type="PANTHER" id="PTHR47820">
    <property type="entry name" value="BNAC05G24000D PROTEIN"/>
    <property type="match status" value="1"/>
</dbReference>
<feature type="compositionally biased region" description="Low complexity" evidence="2">
    <location>
        <begin position="65"/>
        <end position="80"/>
    </location>
</feature>
<feature type="region of interest" description="Disordered" evidence="2">
    <location>
        <begin position="199"/>
        <end position="221"/>
    </location>
</feature>
<dbReference type="PROSITE" id="PS50089">
    <property type="entry name" value="ZF_RING_2"/>
    <property type="match status" value="1"/>
</dbReference>
<feature type="region of interest" description="Disordered" evidence="2">
    <location>
        <begin position="264"/>
        <end position="366"/>
    </location>
</feature>
<dbReference type="EMBL" id="CM001218">
    <property type="protein sequence ID" value="KEH37335.1"/>
    <property type="molecule type" value="Genomic_DNA"/>
</dbReference>
<dbReference type="KEGG" id="mtr:25488200"/>
<dbReference type="GO" id="GO:0004839">
    <property type="term" value="F:ubiquitin activating enzyme activity"/>
    <property type="evidence" value="ECO:0007669"/>
    <property type="project" value="UniProtKB-EC"/>
</dbReference>
<feature type="region of interest" description="Disordered" evidence="2">
    <location>
        <begin position="765"/>
        <end position="793"/>
    </location>
</feature>
<evidence type="ECO:0000313" key="5">
    <source>
        <dbReference type="EMBL" id="RHN73263.1"/>
    </source>
</evidence>
<organism evidence="4 7">
    <name type="scientific">Medicago truncatula</name>
    <name type="common">Barrel medic</name>
    <name type="synonym">Medicago tribuloides</name>
    <dbReference type="NCBI Taxonomy" id="3880"/>
    <lineage>
        <taxon>Eukaryota</taxon>
        <taxon>Viridiplantae</taxon>
        <taxon>Streptophyta</taxon>
        <taxon>Embryophyta</taxon>
        <taxon>Tracheophyta</taxon>
        <taxon>Spermatophyta</taxon>
        <taxon>Magnoliopsida</taxon>
        <taxon>eudicotyledons</taxon>
        <taxon>Gunneridae</taxon>
        <taxon>Pentapetalae</taxon>
        <taxon>rosids</taxon>
        <taxon>fabids</taxon>
        <taxon>Fabales</taxon>
        <taxon>Fabaceae</taxon>
        <taxon>Papilionoideae</taxon>
        <taxon>50 kb inversion clade</taxon>
        <taxon>NPAAA clade</taxon>
        <taxon>Hologalegina</taxon>
        <taxon>IRL clade</taxon>
        <taxon>Trifolieae</taxon>
        <taxon>Medicago</taxon>
    </lineage>
</organism>
<reference evidence="8" key="4">
    <citation type="journal article" date="2018" name="Nat. Plants">
        <title>Whole-genome landscape of Medicago truncatula symbiotic genes.</title>
        <authorList>
            <person name="Pecrix Y."/>
            <person name="Staton S.E."/>
            <person name="Sallet E."/>
            <person name="Lelandais-Briere C."/>
            <person name="Moreau S."/>
            <person name="Carrere S."/>
            <person name="Blein T."/>
            <person name="Jardinaud M.F."/>
            <person name="Latrasse D."/>
            <person name="Zouine M."/>
            <person name="Zahm M."/>
            <person name="Kreplak J."/>
            <person name="Mayjonade B."/>
            <person name="Satge C."/>
            <person name="Perez M."/>
            <person name="Cauet S."/>
            <person name="Marande W."/>
            <person name="Chantry-Darmon C."/>
            <person name="Lopez-Roques C."/>
            <person name="Bouchez O."/>
            <person name="Berard A."/>
            <person name="Debelle F."/>
            <person name="Munos S."/>
            <person name="Bendahmane A."/>
            <person name="Berges H."/>
            <person name="Niebel A."/>
            <person name="Buitink J."/>
            <person name="Frugier F."/>
            <person name="Benhamed M."/>
            <person name="Crespi M."/>
            <person name="Gouzy J."/>
            <person name="Gamas P."/>
        </authorList>
    </citation>
    <scope>NUCLEOTIDE SEQUENCE [LARGE SCALE GENOMIC DNA]</scope>
    <source>
        <strain evidence="8">cv. Jemalong A17</strain>
    </source>
</reference>
<keyword evidence="5" id="KW-0012">Acyltransferase</keyword>
<sequence>MASSGVEIATSSSFGCVLRDRNHRDGCRESSKVKATHAVFQRNIKNFVMDHLNTRVTMSSDSATNENNNESQMKNNNNNNVSSWASKGSTNLARLHLKRNNHNGIINNNKDNENEPSLASLISPRHSRLLDRWAARQAREMVSNLENEAELLSIDDNTNNNNDMPAVVRTSSSTSDECSSEKLNVGASSLVQLWEKRLNNSNGSKPNTPMEKTSPTGVTSATCNNENVFVVNTPIEKTSPTGGASATCNNVNVFVVEEQRGSEIGEGFEGPLSSGNEESFSFSSFTDWDSDKTGDQSRLCSVDQSRKNSSESDRVSVADIIKKLTATSQTQSSPPSSGDENDHEGCGGGSVASSPRKDFAPELSEQRAFPQVTCSTRIRGRRAFNDLLMQLERDRHGELKNLAERGTVSKFAQKGRIQALLRLKLLRGAAANVPSHQKSTSSEVYRRVQPHGSAIMQLRRNFSTRVEEKNTVQAEVANTRSPPKEIVNNITQLENSTTADQISKDTSGQIVHGTVSRAIELTKSETQTSEEDHPSSTVMSQETCFEAQHDYSEEEEINQQNDETSCDCAVEEEASNQNYAESSYEEMVEENYDENNYDWISEISRPRSYWEEQRQAWYREILDTGSPNEDIQVLLQRRTVSTFLSSGFRETMDRLMQSHRGTQTHLVSSQDDEIDNEGLMAFFQEHLYPGRSPQENGTERTVDEEEERVNEEEEEKQDEKEHEEEQGGESLISSSLVSSLCHEVGDYSNQSSSWSYRDNEAGDDFDRVASTSSQPYQSQSSYHDNRPNSASTNHHSIEMDLIYDMRGHMEQLYQEMSELRKSIKSCMDMQMQMQLQKSNNQRVQTAEKEEKKSHNKTGKKGNCCICNEMKVDSVLYRCGHMCACLKCANDLRWNNGKCPICRANIDDVVRVYLDV</sequence>
<evidence type="ECO:0000256" key="1">
    <source>
        <dbReference type="PROSITE-ProRule" id="PRU00175"/>
    </source>
</evidence>
<reference evidence="4 7" key="2">
    <citation type="journal article" date="2014" name="BMC Genomics">
        <title>An improved genome release (version Mt4.0) for the model legume Medicago truncatula.</title>
        <authorList>
            <person name="Tang H."/>
            <person name="Krishnakumar V."/>
            <person name="Bidwell S."/>
            <person name="Rosen B."/>
            <person name="Chan A."/>
            <person name="Zhou S."/>
            <person name="Gentzbittel L."/>
            <person name="Childs K.L."/>
            <person name="Yandell M."/>
            <person name="Gundlach H."/>
            <person name="Mayer K.F."/>
            <person name="Schwartz D.C."/>
            <person name="Town C.D."/>
        </authorList>
    </citation>
    <scope>GENOME REANNOTATION</scope>
    <source>
        <strain evidence="4">A17</strain>
        <strain evidence="6 7">cv. Jemalong A17</strain>
    </source>
</reference>
<dbReference type="Gene3D" id="3.30.40.10">
    <property type="entry name" value="Zinc/RING finger domain, C3HC4 (zinc finger)"/>
    <property type="match status" value="1"/>
</dbReference>
<proteinExistence type="predicted"/>
<reference evidence="4 7" key="1">
    <citation type="journal article" date="2011" name="Nature">
        <title>The Medicago genome provides insight into the evolution of rhizobial symbioses.</title>
        <authorList>
            <person name="Young N.D."/>
            <person name="Debelle F."/>
            <person name="Oldroyd G.E."/>
            <person name="Geurts R."/>
            <person name="Cannon S.B."/>
            <person name="Udvardi M.K."/>
            <person name="Benedito V.A."/>
            <person name="Mayer K.F."/>
            <person name="Gouzy J."/>
            <person name="Schoof H."/>
            <person name="Van de Peer Y."/>
            <person name="Proost S."/>
            <person name="Cook D.R."/>
            <person name="Meyers B.C."/>
            <person name="Spannagl M."/>
            <person name="Cheung F."/>
            <person name="De Mita S."/>
            <person name="Krishnakumar V."/>
            <person name="Gundlach H."/>
            <person name="Zhou S."/>
            <person name="Mudge J."/>
            <person name="Bharti A.K."/>
            <person name="Murray J.D."/>
            <person name="Naoumkina M.A."/>
            <person name="Rosen B."/>
            <person name="Silverstein K.A."/>
            <person name="Tang H."/>
            <person name="Rombauts S."/>
            <person name="Zhao P.X."/>
            <person name="Zhou P."/>
            <person name="Barbe V."/>
            <person name="Bardou P."/>
            <person name="Bechner M."/>
            <person name="Bellec A."/>
            <person name="Berger A."/>
            <person name="Berges H."/>
            <person name="Bidwell S."/>
            <person name="Bisseling T."/>
            <person name="Choisne N."/>
            <person name="Couloux A."/>
            <person name="Denny R."/>
            <person name="Deshpande S."/>
            <person name="Dai X."/>
            <person name="Doyle J.J."/>
            <person name="Dudez A.M."/>
            <person name="Farmer A.D."/>
            <person name="Fouteau S."/>
            <person name="Franken C."/>
            <person name="Gibelin C."/>
            <person name="Gish J."/>
            <person name="Goldstein S."/>
            <person name="Gonzalez A.J."/>
            <person name="Green P.J."/>
            <person name="Hallab A."/>
            <person name="Hartog M."/>
            <person name="Hua A."/>
            <person name="Humphray S.J."/>
            <person name="Jeong D.H."/>
            <person name="Jing Y."/>
            <person name="Jocker A."/>
            <person name="Kenton S.M."/>
            <person name="Kim D.J."/>
            <person name="Klee K."/>
            <person name="Lai H."/>
            <person name="Lang C."/>
            <person name="Lin S."/>
            <person name="Macmil S.L."/>
            <person name="Magdelenat G."/>
            <person name="Matthews L."/>
            <person name="McCorrison J."/>
            <person name="Monaghan E.L."/>
            <person name="Mun J.H."/>
            <person name="Najar F.Z."/>
            <person name="Nicholson C."/>
            <person name="Noirot C."/>
            <person name="O'Bleness M."/>
            <person name="Paule C.R."/>
            <person name="Poulain J."/>
            <person name="Prion F."/>
            <person name="Qin B."/>
            <person name="Qu C."/>
            <person name="Retzel E.F."/>
            <person name="Riddle C."/>
            <person name="Sallet E."/>
            <person name="Samain S."/>
            <person name="Samson N."/>
            <person name="Sanders I."/>
            <person name="Saurat O."/>
            <person name="Scarpelli C."/>
            <person name="Schiex T."/>
            <person name="Segurens B."/>
            <person name="Severin A.J."/>
            <person name="Sherrier D.J."/>
            <person name="Shi R."/>
            <person name="Sims S."/>
            <person name="Singer S.R."/>
            <person name="Sinharoy S."/>
            <person name="Sterck L."/>
            <person name="Viollet A."/>
            <person name="Wang B.B."/>
            <person name="Wang K."/>
            <person name="Wang M."/>
            <person name="Wang X."/>
            <person name="Warfsmann J."/>
            <person name="Weissenbach J."/>
            <person name="White D.D."/>
            <person name="White J.D."/>
            <person name="Wiley G.B."/>
            <person name="Wincker P."/>
            <person name="Xing Y."/>
            <person name="Yang L."/>
            <person name="Yao Z."/>
            <person name="Ying F."/>
            <person name="Zhai J."/>
            <person name="Zhou L."/>
            <person name="Zuber A."/>
            <person name="Denarie J."/>
            <person name="Dixon R.A."/>
            <person name="May G.D."/>
            <person name="Schwartz D.C."/>
            <person name="Rogers J."/>
            <person name="Quetier F."/>
            <person name="Town C.D."/>
            <person name="Roe B.A."/>
        </authorList>
    </citation>
    <scope>NUCLEOTIDE SEQUENCE [LARGE SCALE GENOMIC DNA]</scope>
    <source>
        <strain evidence="4">A17</strain>
        <strain evidence="6 7">cv. Jemalong A17</strain>
    </source>
</reference>
<dbReference type="EC" id="2.3.2.-" evidence="5"/>
<evidence type="ECO:0000256" key="2">
    <source>
        <dbReference type="SAM" id="MobiDB-lite"/>
    </source>
</evidence>
<dbReference type="EMBL" id="PSQE01000002">
    <property type="protein sequence ID" value="RHN73263.1"/>
    <property type="molecule type" value="Genomic_DNA"/>
</dbReference>
<dbReference type="GO" id="GO:0008270">
    <property type="term" value="F:zinc ion binding"/>
    <property type="evidence" value="ECO:0007669"/>
    <property type="project" value="UniProtKB-KW"/>
</dbReference>